<evidence type="ECO:0000256" key="5">
    <source>
        <dbReference type="ARBA" id="ARBA00023237"/>
    </source>
</evidence>
<evidence type="ECO:0000259" key="8">
    <source>
        <dbReference type="Pfam" id="PF14322"/>
    </source>
</evidence>
<evidence type="ECO:0000259" key="7">
    <source>
        <dbReference type="Pfam" id="PF07980"/>
    </source>
</evidence>
<comment type="similarity">
    <text evidence="2">Belongs to the SusD family.</text>
</comment>
<keyword evidence="10" id="KW-1185">Reference proteome</keyword>
<dbReference type="InterPro" id="IPR012944">
    <property type="entry name" value="SusD_RagB_dom"/>
</dbReference>
<dbReference type="InterPro" id="IPR033985">
    <property type="entry name" value="SusD-like_N"/>
</dbReference>
<dbReference type="Pfam" id="PF07980">
    <property type="entry name" value="SusD_RagB"/>
    <property type="match status" value="1"/>
</dbReference>
<proteinExistence type="inferred from homology"/>
<accession>A0ABP7NMX1</accession>
<protein>
    <recommendedName>
        <fullName evidence="11">RagB/SusD family nutrient uptake outer membrane protein</fullName>
    </recommendedName>
</protein>
<dbReference type="InterPro" id="IPR011990">
    <property type="entry name" value="TPR-like_helical_dom_sf"/>
</dbReference>
<dbReference type="SUPFAM" id="SSF48452">
    <property type="entry name" value="TPR-like"/>
    <property type="match status" value="1"/>
</dbReference>
<gene>
    <name evidence="9" type="ORF">GCM10022246_01390</name>
</gene>
<feature type="domain" description="RagB/SusD" evidence="7">
    <location>
        <begin position="271"/>
        <end position="577"/>
    </location>
</feature>
<dbReference type="Gene3D" id="1.25.40.390">
    <property type="match status" value="1"/>
</dbReference>
<feature type="domain" description="SusD-like N-terminal" evidence="8">
    <location>
        <begin position="86"/>
        <end position="221"/>
    </location>
</feature>
<keyword evidence="4" id="KW-0472">Membrane</keyword>
<sequence length="577" mass="63768">MKKNNYKYVCLLLMALSLGSCKKALQEDPKYTINNKTAFESESTASLALAGCYGYMTTYSAYGQAVPEIMVGASGLGWAQTNGGDQDTYNSMVTPPANVLVGLSWAGWYKVIGESNFFIAAVEQSNLSAAFKKQSISEAKFLRAVCYFNLANVFGGVPLRIDPSTSESIKMPRASVSDVYKQVEKDLLEAADGLTTKEQLGANASGKATKYAAYAYLAKLYWILGSHDNVSTSPFWIKAKEMGDRVIANGNYALVPKFASLFVNNSNGSSESIFQLNFSNSSAYVGNRANWIFAPANSTAGISFGRIKVSKAFYDQFRGTYPDDPRLKITFATSFTQIKTNNFKIYAYPYVAGTSGLATAVTDSIRYNALGDPTNPRMDEISTAVKNAFTARAGDHQGWPYFAKQIDVASTAQNSNKNVMLYRYADFLLLMADVENELGNNSKALEYMNSVLTRARTSANAVSVYPQRITNPITQNDLRIRIFNERLFELAGEYEMFVDVRRRGVDFFKFVVDRHNNHNITKAFVAAAQAINNVTAFRDRLLPNTPDLLKKNLLMPIPQSELNTNESLTASDQNFGY</sequence>
<keyword evidence="3 6" id="KW-0732">Signal</keyword>
<evidence type="ECO:0008006" key="11">
    <source>
        <dbReference type="Google" id="ProtNLM"/>
    </source>
</evidence>
<dbReference type="Pfam" id="PF14322">
    <property type="entry name" value="SusD-like_3"/>
    <property type="match status" value="1"/>
</dbReference>
<evidence type="ECO:0000313" key="9">
    <source>
        <dbReference type="EMBL" id="GAA3950605.1"/>
    </source>
</evidence>
<evidence type="ECO:0000313" key="10">
    <source>
        <dbReference type="Proteomes" id="UP001501081"/>
    </source>
</evidence>
<evidence type="ECO:0000256" key="2">
    <source>
        <dbReference type="ARBA" id="ARBA00006275"/>
    </source>
</evidence>
<name>A0ABP7NMX1_9SPHI</name>
<keyword evidence="5" id="KW-0998">Cell outer membrane</keyword>
<feature type="chain" id="PRO_5046103588" description="RagB/SusD family nutrient uptake outer membrane protein" evidence="6">
    <location>
        <begin position="27"/>
        <end position="577"/>
    </location>
</feature>
<organism evidence="9 10">
    <name type="scientific">Pedobacter ginsengiterrae</name>
    <dbReference type="NCBI Taxonomy" id="871696"/>
    <lineage>
        <taxon>Bacteria</taxon>
        <taxon>Pseudomonadati</taxon>
        <taxon>Bacteroidota</taxon>
        <taxon>Sphingobacteriia</taxon>
        <taxon>Sphingobacteriales</taxon>
        <taxon>Sphingobacteriaceae</taxon>
        <taxon>Pedobacter</taxon>
    </lineage>
</organism>
<dbReference type="RefSeq" id="WP_344764161.1">
    <property type="nucleotide sequence ID" value="NZ_BAABAK010000001.1"/>
</dbReference>
<comment type="caution">
    <text evidence="9">The sequence shown here is derived from an EMBL/GenBank/DDBJ whole genome shotgun (WGS) entry which is preliminary data.</text>
</comment>
<reference evidence="10" key="1">
    <citation type="journal article" date="2019" name="Int. J. Syst. Evol. Microbiol.">
        <title>The Global Catalogue of Microorganisms (GCM) 10K type strain sequencing project: providing services to taxonomists for standard genome sequencing and annotation.</title>
        <authorList>
            <consortium name="The Broad Institute Genomics Platform"/>
            <consortium name="The Broad Institute Genome Sequencing Center for Infectious Disease"/>
            <person name="Wu L."/>
            <person name="Ma J."/>
        </authorList>
    </citation>
    <scope>NUCLEOTIDE SEQUENCE [LARGE SCALE GENOMIC DNA]</scope>
    <source>
        <strain evidence="10">JCM 17338</strain>
    </source>
</reference>
<dbReference type="Proteomes" id="UP001501081">
    <property type="component" value="Unassembled WGS sequence"/>
</dbReference>
<evidence type="ECO:0000256" key="6">
    <source>
        <dbReference type="SAM" id="SignalP"/>
    </source>
</evidence>
<evidence type="ECO:0000256" key="3">
    <source>
        <dbReference type="ARBA" id="ARBA00022729"/>
    </source>
</evidence>
<dbReference type="PROSITE" id="PS51257">
    <property type="entry name" value="PROKAR_LIPOPROTEIN"/>
    <property type="match status" value="1"/>
</dbReference>
<feature type="signal peptide" evidence="6">
    <location>
        <begin position="1"/>
        <end position="26"/>
    </location>
</feature>
<comment type="subcellular location">
    <subcellularLocation>
        <location evidence="1">Cell outer membrane</location>
    </subcellularLocation>
</comment>
<evidence type="ECO:0000256" key="1">
    <source>
        <dbReference type="ARBA" id="ARBA00004442"/>
    </source>
</evidence>
<dbReference type="EMBL" id="BAABAK010000001">
    <property type="protein sequence ID" value="GAA3950605.1"/>
    <property type="molecule type" value="Genomic_DNA"/>
</dbReference>
<evidence type="ECO:0000256" key="4">
    <source>
        <dbReference type="ARBA" id="ARBA00023136"/>
    </source>
</evidence>